<feature type="domain" description="STAS" evidence="2">
    <location>
        <begin position="165"/>
        <end position="276"/>
    </location>
</feature>
<proteinExistence type="predicted"/>
<gene>
    <name evidence="3" type="ORF">BTO28_13725</name>
</gene>
<dbReference type="InterPro" id="IPR002645">
    <property type="entry name" value="STAS_dom"/>
</dbReference>
<dbReference type="Pfam" id="PF01740">
    <property type="entry name" value="STAS"/>
    <property type="match status" value="1"/>
</dbReference>
<dbReference type="InterPro" id="IPR036513">
    <property type="entry name" value="STAS_dom_sf"/>
</dbReference>
<dbReference type="PANTHER" id="PTHR33745:SF3">
    <property type="entry name" value="RSBT CO-ANTAGONIST PROTEIN RSBRC"/>
    <property type="match status" value="1"/>
</dbReference>
<name>A0A1V2A596_9BACI</name>
<sequence length="280" mass="32481">MYKNKELHQFLLEKAWKLTEEWYESLDKSDPFGVYANTDPDAVNVLKNQNYEFHLQFFQLFNQEESAFMEEFEGWIIKVANDGQHLATPSHLILREFFRIRGHYIKFIKEFASIHEGKYSEETIDLWKQKVFDMMDKVIIWFMEEYHKFSMSRLESQQEMIYELSSPVITLNKTTALLPLVGDIDTARAKLILENTLKQCSRKRVDCLLIDLSGVVMIDTMVAQQIFQLIEALDLIGVKTTLSGIRPEIAQTAIQLGLDFDKVSITSTLSNAMDSISTIV</sequence>
<dbReference type="RefSeq" id="WP_076767232.1">
    <property type="nucleotide sequence ID" value="NZ_MSFI01000024.1"/>
</dbReference>
<evidence type="ECO:0000313" key="3">
    <source>
        <dbReference type="EMBL" id="OMP66175.1"/>
    </source>
</evidence>
<evidence type="ECO:0000259" key="2">
    <source>
        <dbReference type="PROSITE" id="PS50801"/>
    </source>
</evidence>
<dbReference type="PROSITE" id="PS50801">
    <property type="entry name" value="STAS"/>
    <property type="match status" value="1"/>
</dbReference>
<keyword evidence="4" id="KW-1185">Reference proteome</keyword>
<dbReference type="EMBL" id="MSFI01000024">
    <property type="protein sequence ID" value="OMP66175.1"/>
    <property type="molecule type" value="Genomic_DNA"/>
</dbReference>
<dbReference type="Gene3D" id="3.30.750.24">
    <property type="entry name" value="STAS domain"/>
    <property type="match status" value="1"/>
</dbReference>
<dbReference type="Proteomes" id="UP000188613">
    <property type="component" value="Unassembled WGS sequence"/>
</dbReference>
<dbReference type="STRING" id="1714355.BTO28_13725"/>
<reference evidence="3 4" key="1">
    <citation type="submission" date="2016-12" db="EMBL/GenBank/DDBJ databases">
        <title>Domibacillus sp. SAB 38T whole genome sequencing.</title>
        <authorList>
            <person name="Verma A."/>
            <person name="Ojha A.K."/>
            <person name="Krishnamurthi S."/>
        </authorList>
    </citation>
    <scope>NUCLEOTIDE SEQUENCE [LARGE SCALE GENOMIC DNA]</scope>
    <source>
        <strain evidence="3 4">SAB 38</strain>
    </source>
</reference>
<keyword evidence="1" id="KW-0597">Phosphoprotein</keyword>
<dbReference type="SUPFAM" id="SSF52091">
    <property type="entry name" value="SpoIIaa-like"/>
    <property type="match status" value="1"/>
</dbReference>
<protein>
    <submittedName>
        <fullName evidence="3">RsbT co-antagonist protein RsbRB</fullName>
    </submittedName>
</protein>
<dbReference type="AlphaFoldDB" id="A0A1V2A596"/>
<comment type="caution">
    <text evidence="3">The sequence shown here is derived from an EMBL/GenBank/DDBJ whole genome shotgun (WGS) entry which is preliminary data.</text>
</comment>
<dbReference type="CDD" id="cd07041">
    <property type="entry name" value="STAS_RsbR_RsbS_like"/>
    <property type="match status" value="1"/>
</dbReference>
<organism evidence="3 4">
    <name type="scientific">Domibacillus epiphyticus</name>
    <dbReference type="NCBI Taxonomy" id="1714355"/>
    <lineage>
        <taxon>Bacteria</taxon>
        <taxon>Bacillati</taxon>
        <taxon>Bacillota</taxon>
        <taxon>Bacilli</taxon>
        <taxon>Bacillales</taxon>
        <taxon>Bacillaceae</taxon>
        <taxon>Domibacillus</taxon>
    </lineage>
</organism>
<dbReference type="InterPro" id="IPR051932">
    <property type="entry name" value="Bact_StressResp_Reg"/>
</dbReference>
<evidence type="ECO:0000256" key="1">
    <source>
        <dbReference type="ARBA" id="ARBA00022553"/>
    </source>
</evidence>
<dbReference type="PANTHER" id="PTHR33745">
    <property type="entry name" value="RSBT ANTAGONIST PROTEIN RSBS-RELATED"/>
    <property type="match status" value="1"/>
</dbReference>
<accession>A0A1V2A596</accession>
<evidence type="ECO:0000313" key="4">
    <source>
        <dbReference type="Proteomes" id="UP000188613"/>
    </source>
</evidence>
<dbReference type="OrthoDB" id="9800154at2"/>